<gene>
    <name evidence="3" type="ORF">GCM10007391_13460</name>
</gene>
<dbReference type="InterPro" id="IPR011059">
    <property type="entry name" value="Metal-dep_hydrolase_composite"/>
</dbReference>
<dbReference type="InterPro" id="IPR050378">
    <property type="entry name" value="Metallo-dep_Hydrolases_sf"/>
</dbReference>
<reference evidence="3" key="2">
    <citation type="submission" date="2020-09" db="EMBL/GenBank/DDBJ databases">
        <authorList>
            <person name="Sun Q."/>
            <person name="Kim S."/>
        </authorList>
    </citation>
    <scope>NUCLEOTIDE SEQUENCE</scope>
    <source>
        <strain evidence="3">KCTC 22164</strain>
    </source>
</reference>
<dbReference type="Gene3D" id="2.30.40.10">
    <property type="entry name" value="Urease, subunit C, domain 1"/>
    <property type="match status" value="1"/>
</dbReference>
<name>A0A918JIF0_9ALTE</name>
<dbReference type="SUPFAM" id="SSF51338">
    <property type="entry name" value="Composite domain of metallo-dependent hydrolases"/>
    <property type="match status" value="1"/>
</dbReference>
<dbReference type="PROSITE" id="PS51257">
    <property type="entry name" value="PROKAR_LIPOPROTEIN"/>
    <property type="match status" value="1"/>
</dbReference>
<dbReference type="RefSeq" id="WP_189404627.1">
    <property type="nucleotide sequence ID" value="NZ_BMXP01000002.1"/>
</dbReference>
<protein>
    <submittedName>
        <fullName evidence="3">D-aminoacylase</fullName>
    </submittedName>
</protein>
<evidence type="ECO:0000313" key="3">
    <source>
        <dbReference type="EMBL" id="GGW81562.1"/>
    </source>
</evidence>
<dbReference type="AlphaFoldDB" id="A0A918JIF0"/>
<dbReference type="PANTHER" id="PTHR11647">
    <property type="entry name" value="HYDRANTOINASE/DIHYDROPYRIMIDINASE FAMILY MEMBER"/>
    <property type="match status" value="1"/>
</dbReference>
<dbReference type="Gene3D" id="3.20.20.140">
    <property type="entry name" value="Metal-dependent hydrolases"/>
    <property type="match status" value="2"/>
</dbReference>
<dbReference type="Proteomes" id="UP000631300">
    <property type="component" value="Unassembled WGS sequence"/>
</dbReference>
<dbReference type="GO" id="GO:0016810">
    <property type="term" value="F:hydrolase activity, acting on carbon-nitrogen (but not peptide) bonds"/>
    <property type="evidence" value="ECO:0007669"/>
    <property type="project" value="InterPro"/>
</dbReference>
<dbReference type="Pfam" id="PF07969">
    <property type="entry name" value="Amidohydro_3"/>
    <property type="match status" value="2"/>
</dbReference>
<feature type="domain" description="Amidohydrolase 3" evidence="2">
    <location>
        <begin position="76"/>
        <end position="265"/>
    </location>
</feature>
<evidence type="ECO:0000313" key="4">
    <source>
        <dbReference type="Proteomes" id="UP000631300"/>
    </source>
</evidence>
<keyword evidence="1" id="KW-0732">Signal</keyword>
<proteinExistence type="predicted"/>
<sequence length="525" mass="56883">MNKVILLLPLILASTLGVQGCSSETTSVLKADTLIQNGKVYLGDSSGEQNVDVAICGELICGVFEADSQSVSAKTIIDAHGQIVSPGFIDPHTHSMDELLSNDKNHNLNYLTQGVTTVVNGNDGGGDYQIAKLAQQLEDNGIGTNVALLVGHNRVRSAVMGTENRTASHAEIKQMQTLVDNAMKEGALGLSTGLYYVPGSYASTEEVVALAETAAKYQGIYDTHLRDEATFNIGFIAALEEAIHITGEAGIHLHLAHIKALGVDAWGLSEDAINIIESAQEAGASISADQYPWLASGTKLHNAIIPKWVMADSKQAFYDRLNNPELKAKLVAEIGENIRRRGGPEALLVTAFDDTNLVGKTLKQLSQELGLPPAEAAMNLVQRGPIRVASFNMSESDLANFMKKSWVVTSSDGTNGHPRKYASFPKKFETYVKDKKYLSVDEFITRSSGQTANVLGIEQRGFIREGYAADIIIWDENAYQANADFSNWNRLSTGLSEVWVNGQRVIEHGKYNEKLAGKFVAKEPD</sequence>
<feature type="signal peptide" evidence="1">
    <location>
        <begin position="1"/>
        <end position="20"/>
    </location>
</feature>
<dbReference type="EMBL" id="BMXP01000002">
    <property type="protein sequence ID" value="GGW81562.1"/>
    <property type="molecule type" value="Genomic_DNA"/>
</dbReference>
<accession>A0A918JIF0</accession>
<dbReference type="SUPFAM" id="SSF51556">
    <property type="entry name" value="Metallo-dependent hydrolases"/>
    <property type="match status" value="1"/>
</dbReference>
<evidence type="ECO:0000256" key="1">
    <source>
        <dbReference type="SAM" id="SignalP"/>
    </source>
</evidence>
<dbReference type="InterPro" id="IPR013108">
    <property type="entry name" value="Amidohydro_3"/>
</dbReference>
<organism evidence="3 4">
    <name type="scientific">Alteromonas halophila</name>
    <dbReference type="NCBI Taxonomy" id="516698"/>
    <lineage>
        <taxon>Bacteria</taxon>
        <taxon>Pseudomonadati</taxon>
        <taxon>Pseudomonadota</taxon>
        <taxon>Gammaproteobacteria</taxon>
        <taxon>Alteromonadales</taxon>
        <taxon>Alteromonadaceae</taxon>
        <taxon>Alteromonas/Salinimonas group</taxon>
        <taxon>Alteromonas</taxon>
    </lineage>
</organism>
<reference evidence="3" key="1">
    <citation type="journal article" date="2014" name="Int. J. Syst. Evol. Microbiol.">
        <title>Complete genome sequence of Corynebacterium casei LMG S-19264T (=DSM 44701T), isolated from a smear-ripened cheese.</title>
        <authorList>
            <consortium name="US DOE Joint Genome Institute (JGI-PGF)"/>
            <person name="Walter F."/>
            <person name="Albersmeier A."/>
            <person name="Kalinowski J."/>
            <person name="Ruckert C."/>
        </authorList>
    </citation>
    <scope>NUCLEOTIDE SEQUENCE</scope>
    <source>
        <strain evidence="3">KCTC 22164</strain>
    </source>
</reference>
<feature type="domain" description="Amidohydrolase 3" evidence="2">
    <location>
        <begin position="403"/>
        <end position="505"/>
    </location>
</feature>
<dbReference type="InterPro" id="IPR032466">
    <property type="entry name" value="Metal_Hydrolase"/>
</dbReference>
<keyword evidence="4" id="KW-1185">Reference proteome</keyword>
<evidence type="ECO:0000259" key="2">
    <source>
        <dbReference type="Pfam" id="PF07969"/>
    </source>
</evidence>
<comment type="caution">
    <text evidence="3">The sequence shown here is derived from an EMBL/GenBank/DDBJ whole genome shotgun (WGS) entry which is preliminary data.</text>
</comment>
<dbReference type="PANTHER" id="PTHR11647:SF1">
    <property type="entry name" value="COLLAPSIN RESPONSE MEDIATOR PROTEIN"/>
    <property type="match status" value="1"/>
</dbReference>
<feature type="chain" id="PRO_5037664256" evidence="1">
    <location>
        <begin position="21"/>
        <end position="525"/>
    </location>
</feature>